<sequence length="513" mass="55175">MGVTSPPPTRFEMESALEQHTKGVDHVPSAKPAPPSLLDAAAQAAAEFLAPFTANKASKPPTEHAPAAVVVVDPCSSGSVFANELHTRGVPLVCVWSDVCTDELISAHVREGMRVPFLSTVRHTCPADLPATLDALRRVGTPIGDVIVGCETGVLLADLLAEELGVRGNGTSKSNLRRNKWFQTEAVRAAGLNACGQKLATCWEDVESFLSSNEFPTPFKAVVKPVEGAGSDGVFICDSPDAVRDAFKALEGTKNALGLENYSVLLQEYLSGEEYVVDTVSRDGEHKCVALWVYDKRLFNGSPICYYGMRLIEDVATNPLAQDIIRYVLSVLTPLGIMNGAVHAEVKATPRGPVLVEANCRLHGADGQWDPICRRCLGYSQITALADAYLDPASFARLPSLPINMKGSGACIDVRSTVEGTFTRFNEEGLRRIRELPSYISEVLDIKPGDKIRLTVDALTIAGGIQIANTDGAQMEKDYNLIQEVIGDGLFEVAQEHATHKADSSKDIESESA</sequence>
<dbReference type="PROSITE" id="PS50975">
    <property type="entry name" value="ATP_GRASP"/>
    <property type="match status" value="1"/>
</dbReference>
<evidence type="ECO:0000256" key="2">
    <source>
        <dbReference type="ARBA" id="ARBA00022741"/>
    </source>
</evidence>
<feature type="domain" description="ATP-grasp" evidence="5">
    <location>
        <begin position="184"/>
        <end position="390"/>
    </location>
</feature>
<name>A0AB34J9J6_PRYPA</name>
<organism evidence="6 7">
    <name type="scientific">Prymnesium parvum</name>
    <name type="common">Toxic golden alga</name>
    <dbReference type="NCBI Taxonomy" id="97485"/>
    <lineage>
        <taxon>Eukaryota</taxon>
        <taxon>Haptista</taxon>
        <taxon>Haptophyta</taxon>
        <taxon>Prymnesiophyceae</taxon>
        <taxon>Prymnesiales</taxon>
        <taxon>Prymnesiaceae</taxon>
        <taxon>Prymnesium</taxon>
    </lineage>
</organism>
<dbReference type="GO" id="GO:0046872">
    <property type="term" value="F:metal ion binding"/>
    <property type="evidence" value="ECO:0007669"/>
    <property type="project" value="InterPro"/>
</dbReference>
<dbReference type="InterPro" id="IPR052032">
    <property type="entry name" value="ATP-dep_AA_Ligase"/>
</dbReference>
<proteinExistence type="predicted"/>
<accession>A0AB34J9J6</accession>
<keyword evidence="3 4" id="KW-0067">ATP-binding</keyword>
<evidence type="ECO:0000259" key="5">
    <source>
        <dbReference type="PROSITE" id="PS50975"/>
    </source>
</evidence>
<dbReference type="Gene3D" id="3.30.470.20">
    <property type="entry name" value="ATP-grasp fold, B domain"/>
    <property type="match status" value="1"/>
</dbReference>
<evidence type="ECO:0000313" key="6">
    <source>
        <dbReference type="EMBL" id="KAL1515914.1"/>
    </source>
</evidence>
<dbReference type="EMBL" id="JBGBPQ010000011">
    <property type="protein sequence ID" value="KAL1515914.1"/>
    <property type="molecule type" value="Genomic_DNA"/>
</dbReference>
<comment type="caution">
    <text evidence="6">The sequence shown here is derived from an EMBL/GenBank/DDBJ whole genome shotgun (WGS) entry which is preliminary data.</text>
</comment>
<dbReference type="Proteomes" id="UP001515480">
    <property type="component" value="Unassembled WGS sequence"/>
</dbReference>
<keyword evidence="2 4" id="KW-0547">Nucleotide-binding</keyword>
<evidence type="ECO:0000256" key="3">
    <source>
        <dbReference type="ARBA" id="ARBA00022840"/>
    </source>
</evidence>
<gene>
    <name evidence="6" type="ORF">AB1Y20_002528</name>
</gene>
<dbReference type="AlphaFoldDB" id="A0AB34J9J6"/>
<dbReference type="PANTHER" id="PTHR43585:SF2">
    <property type="entry name" value="ATP-GRASP ENZYME FSQD"/>
    <property type="match status" value="1"/>
</dbReference>
<dbReference type="Pfam" id="PF13535">
    <property type="entry name" value="ATP-grasp_4"/>
    <property type="match status" value="1"/>
</dbReference>
<protein>
    <recommendedName>
        <fullName evidence="5">ATP-grasp domain-containing protein</fullName>
    </recommendedName>
</protein>
<evidence type="ECO:0000313" key="7">
    <source>
        <dbReference type="Proteomes" id="UP001515480"/>
    </source>
</evidence>
<evidence type="ECO:0000256" key="4">
    <source>
        <dbReference type="PROSITE-ProRule" id="PRU00409"/>
    </source>
</evidence>
<evidence type="ECO:0000256" key="1">
    <source>
        <dbReference type="ARBA" id="ARBA00022598"/>
    </source>
</evidence>
<dbReference type="SUPFAM" id="SSF56059">
    <property type="entry name" value="Glutathione synthetase ATP-binding domain-like"/>
    <property type="match status" value="1"/>
</dbReference>
<dbReference type="GO" id="GO:0005524">
    <property type="term" value="F:ATP binding"/>
    <property type="evidence" value="ECO:0007669"/>
    <property type="project" value="UniProtKB-UniRule"/>
</dbReference>
<keyword evidence="1" id="KW-0436">Ligase</keyword>
<dbReference type="PANTHER" id="PTHR43585">
    <property type="entry name" value="FUMIPYRROLE BIOSYNTHESIS PROTEIN C"/>
    <property type="match status" value="1"/>
</dbReference>
<dbReference type="GO" id="GO:0016874">
    <property type="term" value="F:ligase activity"/>
    <property type="evidence" value="ECO:0007669"/>
    <property type="project" value="UniProtKB-KW"/>
</dbReference>
<dbReference type="InterPro" id="IPR011761">
    <property type="entry name" value="ATP-grasp"/>
</dbReference>
<reference evidence="6 7" key="1">
    <citation type="journal article" date="2024" name="Science">
        <title>Giant polyketide synthase enzymes in the biosynthesis of giant marine polyether toxins.</title>
        <authorList>
            <person name="Fallon T.R."/>
            <person name="Shende V.V."/>
            <person name="Wierzbicki I.H."/>
            <person name="Pendleton A.L."/>
            <person name="Watervoot N.F."/>
            <person name="Auber R.P."/>
            <person name="Gonzalez D.J."/>
            <person name="Wisecaver J.H."/>
            <person name="Moore B.S."/>
        </authorList>
    </citation>
    <scope>NUCLEOTIDE SEQUENCE [LARGE SCALE GENOMIC DNA]</scope>
    <source>
        <strain evidence="6 7">12B1</strain>
    </source>
</reference>
<keyword evidence="7" id="KW-1185">Reference proteome</keyword>